<evidence type="ECO:0000313" key="3">
    <source>
        <dbReference type="Proteomes" id="UP001472677"/>
    </source>
</evidence>
<reference evidence="2 3" key="1">
    <citation type="journal article" date="2024" name="G3 (Bethesda)">
        <title>Genome assembly of Hibiscus sabdariffa L. provides insights into metabolisms of medicinal natural products.</title>
        <authorList>
            <person name="Kim T."/>
        </authorList>
    </citation>
    <scope>NUCLEOTIDE SEQUENCE [LARGE SCALE GENOMIC DNA]</scope>
    <source>
        <strain evidence="2">TK-2024</strain>
        <tissue evidence="2">Old leaves</tissue>
    </source>
</reference>
<organism evidence="2 3">
    <name type="scientific">Hibiscus sabdariffa</name>
    <name type="common">roselle</name>
    <dbReference type="NCBI Taxonomy" id="183260"/>
    <lineage>
        <taxon>Eukaryota</taxon>
        <taxon>Viridiplantae</taxon>
        <taxon>Streptophyta</taxon>
        <taxon>Embryophyta</taxon>
        <taxon>Tracheophyta</taxon>
        <taxon>Spermatophyta</taxon>
        <taxon>Magnoliopsida</taxon>
        <taxon>eudicotyledons</taxon>
        <taxon>Gunneridae</taxon>
        <taxon>Pentapetalae</taxon>
        <taxon>rosids</taxon>
        <taxon>malvids</taxon>
        <taxon>Malvales</taxon>
        <taxon>Malvaceae</taxon>
        <taxon>Malvoideae</taxon>
        <taxon>Hibiscus</taxon>
    </lineage>
</organism>
<dbReference type="Proteomes" id="UP001472677">
    <property type="component" value="Unassembled WGS sequence"/>
</dbReference>
<sequence>MADETLDQSISSSLAKTLPPAVSLTQDNTFQDEAAHDRFFRAQVPKNDNDENLPTKMGILSAKISCLKGLAAEAITPGVTNSIAFNILVAYFRPYFNYVNRRDKAMCTLFHELMLASSITFQEFPAEFLIDLTPPCTYTSRRCEPEENVDYRPTQLPPPQTRREEREL</sequence>
<keyword evidence="3" id="KW-1185">Reference proteome</keyword>
<comment type="caution">
    <text evidence="2">The sequence shown here is derived from an EMBL/GenBank/DDBJ whole genome shotgun (WGS) entry which is preliminary data.</text>
</comment>
<gene>
    <name evidence="2" type="ORF">V6N12_024469</name>
</gene>
<accession>A0ABR2G1L7</accession>
<protein>
    <submittedName>
        <fullName evidence="2">Uncharacterized protein</fullName>
    </submittedName>
</protein>
<dbReference type="EMBL" id="JBBPBM010000004">
    <property type="protein sequence ID" value="KAK8590086.1"/>
    <property type="molecule type" value="Genomic_DNA"/>
</dbReference>
<evidence type="ECO:0000256" key="1">
    <source>
        <dbReference type="SAM" id="MobiDB-lite"/>
    </source>
</evidence>
<evidence type="ECO:0000313" key="2">
    <source>
        <dbReference type="EMBL" id="KAK8590086.1"/>
    </source>
</evidence>
<name>A0ABR2G1L7_9ROSI</name>
<proteinExistence type="predicted"/>
<feature type="region of interest" description="Disordered" evidence="1">
    <location>
        <begin position="147"/>
        <end position="168"/>
    </location>
</feature>